<sequence length="58" mass="6360">MPNIGSAQRGPNLHVTNKKIDDDREMGMKQTEDGSHVSLACYSNAVQFLRCGVLGKIQ</sequence>
<feature type="compositionally biased region" description="Basic and acidic residues" evidence="1">
    <location>
        <begin position="18"/>
        <end position="32"/>
    </location>
</feature>
<accession>A0AA86TPC6</accession>
<dbReference type="EMBL" id="OY731406">
    <property type="protein sequence ID" value="CAJ1974432.1"/>
    <property type="molecule type" value="Genomic_DNA"/>
</dbReference>
<evidence type="ECO:0000313" key="3">
    <source>
        <dbReference type="Proteomes" id="UP001189624"/>
    </source>
</evidence>
<keyword evidence="3" id="KW-1185">Reference proteome</keyword>
<evidence type="ECO:0000256" key="1">
    <source>
        <dbReference type="SAM" id="MobiDB-lite"/>
    </source>
</evidence>
<dbReference type="Proteomes" id="UP001189624">
    <property type="component" value="Chromosome 9"/>
</dbReference>
<organism evidence="2 3">
    <name type="scientific">Sphenostylis stenocarpa</name>
    <dbReference type="NCBI Taxonomy" id="92480"/>
    <lineage>
        <taxon>Eukaryota</taxon>
        <taxon>Viridiplantae</taxon>
        <taxon>Streptophyta</taxon>
        <taxon>Embryophyta</taxon>
        <taxon>Tracheophyta</taxon>
        <taxon>Spermatophyta</taxon>
        <taxon>Magnoliopsida</taxon>
        <taxon>eudicotyledons</taxon>
        <taxon>Gunneridae</taxon>
        <taxon>Pentapetalae</taxon>
        <taxon>rosids</taxon>
        <taxon>fabids</taxon>
        <taxon>Fabales</taxon>
        <taxon>Fabaceae</taxon>
        <taxon>Papilionoideae</taxon>
        <taxon>50 kb inversion clade</taxon>
        <taxon>NPAAA clade</taxon>
        <taxon>indigoferoid/millettioid clade</taxon>
        <taxon>Phaseoleae</taxon>
        <taxon>Sphenostylis</taxon>
    </lineage>
</organism>
<dbReference type="Gramene" id="rna-AYBTSS11_LOCUS26511">
    <property type="protein sequence ID" value="CAJ1974432.1"/>
    <property type="gene ID" value="gene-AYBTSS11_LOCUS26511"/>
</dbReference>
<feature type="region of interest" description="Disordered" evidence="1">
    <location>
        <begin position="1"/>
        <end position="32"/>
    </location>
</feature>
<name>A0AA86TPC6_9FABA</name>
<dbReference type="AlphaFoldDB" id="A0AA86TPC6"/>
<gene>
    <name evidence="2" type="ORF">AYBTSS11_LOCUS26511</name>
</gene>
<reference evidence="2" key="1">
    <citation type="submission" date="2023-10" db="EMBL/GenBank/DDBJ databases">
        <authorList>
            <person name="Domelevo Entfellner J.-B."/>
        </authorList>
    </citation>
    <scope>NUCLEOTIDE SEQUENCE</scope>
</reference>
<evidence type="ECO:0000313" key="2">
    <source>
        <dbReference type="EMBL" id="CAJ1974432.1"/>
    </source>
</evidence>
<proteinExistence type="predicted"/>
<protein>
    <submittedName>
        <fullName evidence="2">Uncharacterized protein</fullName>
    </submittedName>
</protein>